<gene>
    <name evidence="1" type="ORF">SAMN06265361_103143</name>
</gene>
<dbReference type="AlphaFoldDB" id="A0AA46AF92"/>
<evidence type="ECO:0000313" key="2">
    <source>
        <dbReference type="Proteomes" id="UP001157946"/>
    </source>
</evidence>
<organism evidence="1 2">
    <name type="scientific">Laceyella tengchongensis</name>
    <dbReference type="NCBI Taxonomy" id="574699"/>
    <lineage>
        <taxon>Bacteria</taxon>
        <taxon>Bacillati</taxon>
        <taxon>Bacillota</taxon>
        <taxon>Bacilli</taxon>
        <taxon>Bacillales</taxon>
        <taxon>Thermoactinomycetaceae</taxon>
        <taxon>Laceyella</taxon>
    </lineage>
</organism>
<comment type="caution">
    <text evidence="1">The sequence shown here is derived from an EMBL/GenBank/DDBJ whole genome shotgun (WGS) entry which is preliminary data.</text>
</comment>
<accession>A0AA46AF92</accession>
<evidence type="ECO:0000313" key="1">
    <source>
        <dbReference type="EMBL" id="SMP18431.1"/>
    </source>
</evidence>
<keyword evidence="2" id="KW-1185">Reference proteome</keyword>
<name>A0AA46AF92_9BACL</name>
<dbReference type="EMBL" id="FXTU01000003">
    <property type="protein sequence ID" value="SMP18431.1"/>
    <property type="molecule type" value="Genomic_DNA"/>
</dbReference>
<protein>
    <submittedName>
        <fullName evidence="1">Uncharacterized protein</fullName>
    </submittedName>
</protein>
<proteinExistence type="predicted"/>
<sequence length="65" mass="8029">MTLIESLHDVKQSDWALLIKRRNQTQKEREPPSTFENRYKLEEYLDYEKEIACFAQWVNIMYYPK</sequence>
<dbReference type="RefSeq" id="WP_102992467.1">
    <property type="nucleotide sequence ID" value="NZ_FXTU01000003.1"/>
</dbReference>
<reference evidence="1" key="1">
    <citation type="submission" date="2017-05" db="EMBL/GenBank/DDBJ databases">
        <authorList>
            <person name="Varghese N."/>
            <person name="Submissions S."/>
        </authorList>
    </citation>
    <scope>NUCLEOTIDE SEQUENCE</scope>
    <source>
        <strain evidence="1">DSM 45262</strain>
    </source>
</reference>
<dbReference type="Proteomes" id="UP001157946">
    <property type="component" value="Unassembled WGS sequence"/>
</dbReference>